<reference evidence="1 2" key="1">
    <citation type="submission" date="2024-01" db="EMBL/GenBank/DDBJ databases">
        <title>The genomes of 5 underutilized Papilionoideae crops provide insights into root nodulation and disease resistanc.</title>
        <authorList>
            <person name="Yuan L."/>
        </authorList>
    </citation>
    <scope>NUCLEOTIDE SEQUENCE [LARGE SCALE GENOMIC DNA]</scope>
    <source>
        <strain evidence="1">ZHUSHIDOU_FW_LH</strain>
        <tissue evidence="1">Leaf</tissue>
    </source>
</reference>
<dbReference type="AlphaFoldDB" id="A0AAN9EYH7"/>
<sequence length="166" mass="19537">MDYISELPDDIFRRIHLNFDVHNVLGSKEELLKLGYLHEVIEYYNDEEAVVKYLDWSLCGDKFIKLVDQSVNSFRGTKIDSFLVNFKLYHKQSSTIDQWINFSLSKGVERIDLLFDDGMPYVYNEHGDTVYNRYKLPFGIFSNFNASTTLKRLCLRVVEALKLENM</sequence>
<comment type="caution">
    <text evidence="1">The sequence shown here is derived from an EMBL/GenBank/DDBJ whole genome shotgun (WGS) entry which is preliminary data.</text>
</comment>
<gene>
    <name evidence="1" type="ORF">RIF29_18614</name>
</gene>
<dbReference type="Proteomes" id="UP001372338">
    <property type="component" value="Unassembled WGS sequence"/>
</dbReference>
<accession>A0AAN9EYH7</accession>
<keyword evidence="2" id="KW-1185">Reference proteome</keyword>
<name>A0AAN9EYH7_CROPI</name>
<dbReference type="EMBL" id="JAYWIO010000004">
    <property type="protein sequence ID" value="KAK7265977.1"/>
    <property type="molecule type" value="Genomic_DNA"/>
</dbReference>
<proteinExistence type="predicted"/>
<organism evidence="1 2">
    <name type="scientific">Crotalaria pallida</name>
    <name type="common">Smooth rattlebox</name>
    <name type="synonym">Crotalaria striata</name>
    <dbReference type="NCBI Taxonomy" id="3830"/>
    <lineage>
        <taxon>Eukaryota</taxon>
        <taxon>Viridiplantae</taxon>
        <taxon>Streptophyta</taxon>
        <taxon>Embryophyta</taxon>
        <taxon>Tracheophyta</taxon>
        <taxon>Spermatophyta</taxon>
        <taxon>Magnoliopsida</taxon>
        <taxon>eudicotyledons</taxon>
        <taxon>Gunneridae</taxon>
        <taxon>Pentapetalae</taxon>
        <taxon>rosids</taxon>
        <taxon>fabids</taxon>
        <taxon>Fabales</taxon>
        <taxon>Fabaceae</taxon>
        <taxon>Papilionoideae</taxon>
        <taxon>50 kb inversion clade</taxon>
        <taxon>genistoids sensu lato</taxon>
        <taxon>core genistoids</taxon>
        <taxon>Crotalarieae</taxon>
        <taxon>Crotalaria</taxon>
    </lineage>
</organism>
<protein>
    <submittedName>
        <fullName evidence="1">Uncharacterized protein</fullName>
    </submittedName>
</protein>
<evidence type="ECO:0000313" key="2">
    <source>
        <dbReference type="Proteomes" id="UP001372338"/>
    </source>
</evidence>
<evidence type="ECO:0000313" key="1">
    <source>
        <dbReference type="EMBL" id="KAK7265977.1"/>
    </source>
</evidence>